<keyword evidence="1" id="KW-0732">Signal</keyword>
<evidence type="ECO:0000256" key="1">
    <source>
        <dbReference type="SAM" id="SignalP"/>
    </source>
</evidence>
<dbReference type="Gene3D" id="3.30.70.1070">
    <property type="entry name" value="Sporulation related repeat"/>
    <property type="match status" value="1"/>
</dbReference>
<dbReference type="RefSeq" id="WP_096356810.1">
    <property type="nucleotide sequence ID" value="NZ_AP017313.1"/>
</dbReference>
<dbReference type="OrthoDB" id="2473397at2"/>
<dbReference type="Proteomes" id="UP000539265">
    <property type="component" value="Unassembled WGS sequence"/>
</dbReference>
<dbReference type="GO" id="GO:0042834">
    <property type="term" value="F:peptidoglycan binding"/>
    <property type="evidence" value="ECO:0007669"/>
    <property type="project" value="InterPro"/>
</dbReference>
<dbReference type="SUPFAM" id="SSF110997">
    <property type="entry name" value="Sporulation related repeat"/>
    <property type="match status" value="1"/>
</dbReference>
<dbReference type="InterPro" id="IPR007730">
    <property type="entry name" value="SPOR-like_dom"/>
</dbReference>
<dbReference type="AlphaFoldDB" id="A0A839SAY4"/>
<evidence type="ECO:0000313" key="4">
    <source>
        <dbReference type="Proteomes" id="UP000539265"/>
    </source>
</evidence>
<organism evidence="3 4">
    <name type="scientific">Mucilaginibacter gotjawali</name>
    <dbReference type="NCBI Taxonomy" id="1550579"/>
    <lineage>
        <taxon>Bacteria</taxon>
        <taxon>Pseudomonadati</taxon>
        <taxon>Bacteroidota</taxon>
        <taxon>Sphingobacteriia</taxon>
        <taxon>Sphingobacteriales</taxon>
        <taxon>Sphingobacteriaceae</taxon>
        <taxon>Mucilaginibacter</taxon>
    </lineage>
</organism>
<dbReference type="EMBL" id="JACHWX010000002">
    <property type="protein sequence ID" value="MBB3054524.1"/>
    <property type="molecule type" value="Genomic_DNA"/>
</dbReference>
<keyword evidence="4" id="KW-1185">Reference proteome</keyword>
<dbReference type="Pfam" id="PF05036">
    <property type="entry name" value="SPOR"/>
    <property type="match status" value="1"/>
</dbReference>
<dbReference type="InterPro" id="IPR036680">
    <property type="entry name" value="SPOR-like_sf"/>
</dbReference>
<evidence type="ECO:0000259" key="2">
    <source>
        <dbReference type="PROSITE" id="PS51724"/>
    </source>
</evidence>
<reference evidence="3" key="1">
    <citation type="submission" date="2020-08" db="EMBL/GenBank/DDBJ databases">
        <title>Genomic Encyclopedia of Type Strains, Phase III (KMG-III): the genomes of soil and plant-associated and newly described type strains.</title>
        <authorList>
            <person name="Whitman W."/>
        </authorList>
    </citation>
    <scope>NUCLEOTIDE SEQUENCE [LARGE SCALE GENOMIC DNA]</scope>
    <source>
        <strain evidence="3">CECT 8628</strain>
    </source>
</reference>
<dbReference type="PROSITE" id="PS51724">
    <property type="entry name" value="SPOR"/>
    <property type="match status" value="1"/>
</dbReference>
<name>A0A839SAY4_9SPHI</name>
<feature type="chain" id="PRO_5032953479" description="SPOR domain-containing protein" evidence="1">
    <location>
        <begin position="28"/>
        <end position="147"/>
    </location>
</feature>
<proteinExistence type="predicted"/>
<sequence>MKNAASYIAKLGLSGCCIFFAPLVSSAQTRGKVEVVKDPLIDTFIARRPQLNKTPGAGESTSSGYRVQIYFGSNRQSAYSAQAKFMSDYPDVPTYVTYTEPNFKVQVGDFRTRLEAQKLQSDLKGMFSTLFIIPTKINPPKPDASND</sequence>
<accession>A0A839SAY4</accession>
<feature type="signal peptide" evidence="1">
    <location>
        <begin position="1"/>
        <end position="27"/>
    </location>
</feature>
<feature type="domain" description="SPOR" evidence="2">
    <location>
        <begin position="59"/>
        <end position="137"/>
    </location>
</feature>
<gene>
    <name evidence="3" type="ORF">FHS11_000934</name>
</gene>
<evidence type="ECO:0000313" key="3">
    <source>
        <dbReference type="EMBL" id="MBB3054524.1"/>
    </source>
</evidence>
<comment type="caution">
    <text evidence="3">The sequence shown here is derived from an EMBL/GenBank/DDBJ whole genome shotgun (WGS) entry which is preliminary data.</text>
</comment>
<protein>
    <recommendedName>
        <fullName evidence="2">SPOR domain-containing protein</fullName>
    </recommendedName>
</protein>